<name>A0ABR1BZ72_NECAM</name>
<accession>A0ABR1BZ72</accession>
<feature type="chain" id="PRO_5045397597" description="Secreted protein" evidence="1">
    <location>
        <begin position="21"/>
        <end position="99"/>
    </location>
</feature>
<evidence type="ECO:0000256" key="1">
    <source>
        <dbReference type="SAM" id="SignalP"/>
    </source>
</evidence>
<keyword evidence="3" id="KW-1185">Reference proteome</keyword>
<reference evidence="2 3" key="1">
    <citation type="submission" date="2023-08" db="EMBL/GenBank/DDBJ databases">
        <title>A Necator americanus chromosomal reference genome.</title>
        <authorList>
            <person name="Ilik V."/>
            <person name="Petrzelkova K.J."/>
            <person name="Pardy F."/>
            <person name="Fuh T."/>
            <person name="Niatou-Singa F.S."/>
            <person name="Gouil Q."/>
            <person name="Baker L."/>
            <person name="Ritchie M.E."/>
            <person name="Jex A.R."/>
            <person name="Gazzola D."/>
            <person name="Li H."/>
            <person name="Toshio Fujiwara R."/>
            <person name="Zhan B."/>
            <person name="Aroian R.V."/>
            <person name="Pafco B."/>
            <person name="Schwarz E.M."/>
        </authorList>
    </citation>
    <scope>NUCLEOTIDE SEQUENCE [LARGE SCALE GENOMIC DNA]</scope>
    <source>
        <strain evidence="2 3">Aroian</strain>
        <tissue evidence="2">Whole animal</tissue>
    </source>
</reference>
<evidence type="ECO:0008006" key="4">
    <source>
        <dbReference type="Google" id="ProtNLM"/>
    </source>
</evidence>
<keyword evidence="1" id="KW-0732">Signal</keyword>
<dbReference type="EMBL" id="JAVFWL010000001">
    <property type="protein sequence ID" value="KAK6731593.1"/>
    <property type="molecule type" value="Genomic_DNA"/>
</dbReference>
<proteinExistence type="predicted"/>
<sequence length="99" mass="11178">MWNPLVKLLGLTNLFQMANSCSVIDVEPLGNISCGFAWISFDCRLQQVAIKYWWTAAMWFVFETGVAGTKLLEPTLCCAFVDTSLAPYFVDISGLRFER</sequence>
<gene>
    <name evidence="2" type="primary">Necator_chrI.g3953</name>
    <name evidence="2" type="ORF">RB195_007824</name>
</gene>
<dbReference type="Proteomes" id="UP001303046">
    <property type="component" value="Unassembled WGS sequence"/>
</dbReference>
<feature type="signal peptide" evidence="1">
    <location>
        <begin position="1"/>
        <end position="20"/>
    </location>
</feature>
<evidence type="ECO:0000313" key="2">
    <source>
        <dbReference type="EMBL" id="KAK6731593.1"/>
    </source>
</evidence>
<evidence type="ECO:0000313" key="3">
    <source>
        <dbReference type="Proteomes" id="UP001303046"/>
    </source>
</evidence>
<protein>
    <recommendedName>
        <fullName evidence="4">Secreted protein</fullName>
    </recommendedName>
</protein>
<organism evidence="2 3">
    <name type="scientific">Necator americanus</name>
    <name type="common">Human hookworm</name>
    <dbReference type="NCBI Taxonomy" id="51031"/>
    <lineage>
        <taxon>Eukaryota</taxon>
        <taxon>Metazoa</taxon>
        <taxon>Ecdysozoa</taxon>
        <taxon>Nematoda</taxon>
        <taxon>Chromadorea</taxon>
        <taxon>Rhabditida</taxon>
        <taxon>Rhabditina</taxon>
        <taxon>Rhabditomorpha</taxon>
        <taxon>Strongyloidea</taxon>
        <taxon>Ancylostomatidae</taxon>
        <taxon>Bunostominae</taxon>
        <taxon>Necator</taxon>
    </lineage>
</organism>
<comment type="caution">
    <text evidence="2">The sequence shown here is derived from an EMBL/GenBank/DDBJ whole genome shotgun (WGS) entry which is preliminary data.</text>
</comment>